<reference evidence="4" key="1">
    <citation type="journal article" date="2019" name="Nat. Commun.">
        <title>The genome of broomcorn millet.</title>
        <authorList>
            <person name="Zou C."/>
            <person name="Miki D."/>
            <person name="Li D."/>
            <person name="Tang Q."/>
            <person name="Xiao L."/>
            <person name="Rajput S."/>
            <person name="Deng P."/>
            <person name="Jia W."/>
            <person name="Huang R."/>
            <person name="Zhang M."/>
            <person name="Sun Y."/>
            <person name="Hu J."/>
            <person name="Fu X."/>
            <person name="Schnable P.S."/>
            <person name="Li F."/>
            <person name="Zhang H."/>
            <person name="Feng B."/>
            <person name="Zhu X."/>
            <person name="Liu R."/>
            <person name="Schnable J.C."/>
            <person name="Zhu J.-K."/>
            <person name="Zhang H."/>
        </authorList>
    </citation>
    <scope>NUCLEOTIDE SEQUENCE [LARGE SCALE GENOMIC DNA]</scope>
</reference>
<comment type="caution">
    <text evidence="3">The sequence shown here is derived from an EMBL/GenBank/DDBJ whole genome shotgun (WGS) entry which is preliminary data.</text>
</comment>
<dbReference type="AlphaFoldDB" id="A0A3L6SJY3"/>
<feature type="chain" id="PRO_5018060794" evidence="2">
    <location>
        <begin position="30"/>
        <end position="87"/>
    </location>
</feature>
<evidence type="ECO:0000313" key="4">
    <source>
        <dbReference type="Proteomes" id="UP000275267"/>
    </source>
</evidence>
<name>A0A3L6SJY3_PANMI</name>
<keyword evidence="4" id="KW-1185">Reference proteome</keyword>
<evidence type="ECO:0000256" key="2">
    <source>
        <dbReference type="SAM" id="SignalP"/>
    </source>
</evidence>
<sequence length="87" mass="8559">MAPSSLRTAAAFLLVLLVAVAPSLPQLQAARTVPNDGGQQVTDTTVIGSSSTPAARPALLTPPPAATIAAPGRSRLLGSVPSPGVGH</sequence>
<keyword evidence="2" id="KW-0732">Signal</keyword>
<gene>
    <name evidence="3" type="ORF">C2845_PM07G38040</name>
</gene>
<feature type="signal peptide" evidence="2">
    <location>
        <begin position="1"/>
        <end position="29"/>
    </location>
</feature>
<organism evidence="3 4">
    <name type="scientific">Panicum miliaceum</name>
    <name type="common">Proso millet</name>
    <name type="synonym">Broomcorn millet</name>
    <dbReference type="NCBI Taxonomy" id="4540"/>
    <lineage>
        <taxon>Eukaryota</taxon>
        <taxon>Viridiplantae</taxon>
        <taxon>Streptophyta</taxon>
        <taxon>Embryophyta</taxon>
        <taxon>Tracheophyta</taxon>
        <taxon>Spermatophyta</taxon>
        <taxon>Magnoliopsida</taxon>
        <taxon>Liliopsida</taxon>
        <taxon>Poales</taxon>
        <taxon>Poaceae</taxon>
        <taxon>PACMAD clade</taxon>
        <taxon>Panicoideae</taxon>
        <taxon>Panicodae</taxon>
        <taxon>Paniceae</taxon>
        <taxon>Panicinae</taxon>
        <taxon>Panicum</taxon>
        <taxon>Panicum sect. Panicum</taxon>
    </lineage>
</organism>
<feature type="region of interest" description="Disordered" evidence="1">
    <location>
        <begin position="31"/>
        <end position="87"/>
    </location>
</feature>
<evidence type="ECO:0000256" key="1">
    <source>
        <dbReference type="SAM" id="MobiDB-lite"/>
    </source>
</evidence>
<protein>
    <submittedName>
        <fullName evidence="3">Uncharacterized protein</fullName>
    </submittedName>
</protein>
<proteinExistence type="predicted"/>
<feature type="compositionally biased region" description="Polar residues" evidence="1">
    <location>
        <begin position="37"/>
        <end position="51"/>
    </location>
</feature>
<dbReference type="Proteomes" id="UP000275267">
    <property type="component" value="Unassembled WGS sequence"/>
</dbReference>
<dbReference type="EMBL" id="PQIB02000004">
    <property type="protein sequence ID" value="RLN22939.1"/>
    <property type="molecule type" value="Genomic_DNA"/>
</dbReference>
<evidence type="ECO:0000313" key="3">
    <source>
        <dbReference type="EMBL" id="RLN22939.1"/>
    </source>
</evidence>
<accession>A0A3L6SJY3</accession>